<reference evidence="9 10" key="1">
    <citation type="submission" date="2019-03" db="EMBL/GenBank/DDBJ databases">
        <title>Single cell metagenomics reveals metabolic interactions within the superorganism composed of flagellate Streblomastix strix and complex community of Bacteroidetes bacteria on its surface.</title>
        <authorList>
            <person name="Treitli S.C."/>
            <person name="Kolisko M."/>
            <person name="Husnik F."/>
            <person name="Keeling P."/>
            <person name="Hampl V."/>
        </authorList>
    </citation>
    <scope>NUCLEOTIDE SEQUENCE [LARGE SCALE GENOMIC DNA]</scope>
    <source>
        <strain evidence="9">ST1C</strain>
    </source>
</reference>
<protein>
    <submittedName>
        <fullName evidence="9">Putative Dual specificity protein kinase YAK1</fullName>
    </submittedName>
</protein>
<evidence type="ECO:0000256" key="4">
    <source>
        <dbReference type="ARBA" id="ARBA00022777"/>
    </source>
</evidence>
<dbReference type="PROSITE" id="PS50011">
    <property type="entry name" value="PROTEIN_KINASE_DOM"/>
    <property type="match status" value="1"/>
</dbReference>
<dbReference type="OrthoDB" id="9332038at2759"/>
<evidence type="ECO:0000256" key="5">
    <source>
        <dbReference type="ARBA" id="ARBA00022840"/>
    </source>
</evidence>
<proteinExistence type="predicted"/>
<feature type="compositionally biased region" description="Basic and acidic residues" evidence="7">
    <location>
        <begin position="504"/>
        <end position="518"/>
    </location>
</feature>
<dbReference type="PROSITE" id="PS00107">
    <property type="entry name" value="PROTEIN_KINASE_ATP"/>
    <property type="match status" value="1"/>
</dbReference>
<dbReference type="SMART" id="SM00220">
    <property type="entry name" value="S_TKc"/>
    <property type="match status" value="1"/>
</dbReference>
<evidence type="ECO:0000313" key="9">
    <source>
        <dbReference type="EMBL" id="KAA6395496.1"/>
    </source>
</evidence>
<feature type="region of interest" description="Disordered" evidence="7">
    <location>
        <begin position="344"/>
        <end position="384"/>
    </location>
</feature>
<evidence type="ECO:0000259" key="8">
    <source>
        <dbReference type="PROSITE" id="PS50011"/>
    </source>
</evidence>
<feature type="region of interest" description="Disordered" evidence="7">
    <location>
        <begin position="132"/>
        <end position="156"/>
    </location>
</feature>
<feature type="compositionally biased region" description="Polar residues" evidence="7">
    <location>
        <begin position="132"/>
        <end position="155"/>
    </location>
</feature>
<keyword evidence="2" id="KW-0808">Transferase</keyword>
<dbReference type="Proteomes" id="UP000324800">
    <property type="component" value="Unassembled WGS sequence"/>
</dbReference>
<feature type="binding site" evidence="6">
    <location>
        <position position="102"/>
    </location>
    <ligand>
        <name>ATP</name>
        <dbReference type="ChEBI" id="CHEBI:30616"/>
    </ligand>
</feature>
<feature type="region of interest" description="Disordered" evidence="7">
    <location>
        <begin position="495"/>
        <end position="530"/>
    </location>
</feature>
<dbReference type="GO" id="GO:0005524">
    <property type="term" value="F:ATP binding"/>
    <property type="evidence" value="ECO:0007669"/>
    <property type="project" value="UniProtKB-UniRule"/>
</dbReference>
<dbReference type="GO" id="GO:0004713">
    <property type="term" value="F:protein tyrosine kinase activity"/>
    <property type="evidence" value="ECO:0007669"/>
    <property type="project" value="TreeGrafter"/>
</dbReference>
<keyword evidence="4 9" id="KW-0418">Kinase</keyword>
<dbReference type="InterPro" id="IPR008271">
    <property type="entry name" value="Ser/Thr_kinase_AS"/>
</dbReference>
<evidence type="ECO:0000256" key="7">
    <source>
        <dbReference type="SAM" id="MobiDB-lite"/>
    </source>
</evidence>
<dbReference type="PANTHER" id="PTHR24058:SF17">
    <property type="entry name" value="HOMEODOMAIN INTERACTING PROTEIN KINASE, ISOFORM D"/>
    <property type="match status" value="1"/>
</dbReference>
<name>A0A5J4WLJ5_9EUKA</name>
<dbReference type="InterPro" id="IPR011009">
    <property type="entry name" value="Kinase-like_dom_sf"/>
</dbReference>
<organism evidence="9 10">
    <name type="scientific">Streblomastix strix</name>
    <dbReference type="NCBI Taxonomy" id="222440"/>
    <lineage>
        <taxon>Eukaryota</taxon>
        <taxon>Metamonada</taxon>
        <taxon>Preaxostyla</taxon>
        <taxon>Oxymonadida</taxon>
        <taxon>Streblomastigidae</taxon>
        <taxon>Streblomastix</taxon>
    </lineage>
</organism>
<evidence type="ECO:0000256" key="3">
    <source>
        <dbReference type="ARBA" id="ARBA00022741"/>
    </source>
</evidence>
<evidence type="ECO:0000256" key="1">
    <source>
        <dbReference type="ARBA" id="ARBA00022527"/>
    </source>
</evidence>
<gene>
    <name evidence="9" type="ORF">EZS28_008980</name>
</gene>
<feature type="compositionally biased region" description="Basic and acidic residues" evidence="7">
    <location>
        <begin position="365"/>
        <end position="384"/>
    </location>
</feature>
<feature type="domain" description="Protein kinase" evidence="8">
    <location>
        <begin position="73"/>
        <end position="502"/>
    </location>
</feature>
<dbReference type="GO" id="GO:0005737">
    <property type="term" value="C:cytoplasm"/>
    <property type="evidence" value="ECO:0007669"/>
    <property type="project" value="TreeGrafter"/>
</dbReference>
<dbReference type="AlphaFoldDB" id="A0A5J4WLJ5"/>
<keyword evidence="3 6" id="KW-0547">Nucleotide-binding</keyword>
<dbReference type="PANTHER" id="PTHR24058">
    <property type="entry name" value="DUAL SPECIFICITY PROTEIN KINASE"/>
    <property type="match status" value="1"/>
</dbReference>
<dbReference type="InterPro" id="IPR050494">
    <property type="entry name" value="Ser_Thr_dual-spec_kinase"/>
</dbReference>
<dbReference type="GO" id="GO:0004674">
    <property type="term" value="F:protein serine/threonine kinase activity"/>
    <property type="evidence" value="ECO:0007669"/>
    <property type="project" value="UniProtKB-KW"/>
</dbReference>
<evidence type="ECO:0000256" key="6">
    <source>
        <dbReference type="PROSITE-ProRule" id="PRU10141"/>
    </source>
</evidence>
<dbReference type="SUPFAM" id="SSF56112">
    <property type="entry name" value="Protein kinase-like (PK-like)"/>
    <property type="match status" value="1"/>
</dbReference>
<dbReference type="Gene3D" id="1.10.510.10">
    <property type="entry name" value="Transferase(Phosphotransferase) domain 1"/>
    <property type="match status" value="2"/>
</dbReference>
<sequence>MRTTVNLTELYSACSTKFNYHIHTKNFGTILTKPYIASTYPGNECDNAAGDLIVRVGDVISPNDASLVQGQEYVVEALLGRGSFGQVFRCVQRSSRGLYAVKIIKSQPQYSKQAIMEKTILQNLLEPIPNSQSTSFTSKQRNIGESNSQYASPQKHNAKEYEYKPIVRFIDSFYCRNHFCIVTELLGDDLYAILQQTKYRGVPLILIAEIMQQVLEALVILGEWKIIHSDLKPENILVNRTFPQVKLIDFGSAAYIGRTIYTYIQSRYYRAPEVLVGTQYSVHIDIWSLGCIAAELFLGRPIFPGYSEFDQIRRIMQMTSPFPSEMVFNGQNFNRNFIMIPKDNTKKSTNEGKNLLLSRNTSSQKYDDKYKGKQQNKDSKEDNFDYRIMTQEEYEKITHNTRQPKNYAYIKQTIKETINKYADVLEMKSLRNEEEEEDQEEEGIILWRERQKQREREKKQEMERDRLDYAFRQKFISFLEMLLQPDIKKRITAKDALQHPFINEGRKRSETKKQEEASNQRQYSFGGPRS</sequence>
<keyword evidence="5 6" id="KW-0067">ATP-binding</keyword>
<evidence type="ECO:0000256" key="2">
    <source>
        <dbReference type="ARBA" id="ARBA00022679"/>
    </source>
</evidence>
<evidence type="ECO:0000313" key="10">
    <source>
        <dbReference type="Proteomes" id="UP000324800"/>
    </source>
</evidence>
<accession>A0A5J4WLJ5</accession>
<keyword evidence="1" id="KW-0723">Serine/threonine-protein kinase</keyword>
<dbReference type="EMBL" id="SNRW01001669">
    <property type="protein sequence ID" value="KAA6395496.1"/>
    <property type="molecule type" value="Genomic_DNA"/>
</dbReference>
<dbReference type="PROSITE" id="PS00108">
    <property type="entry name" value="PROTEIN_KINASE_ST"/>
    <property type="match status" value="1"/>
</dbReference>
<dbReference type="Pfam" id="PF00069">
    <property type="entry name" value="Pkinase"/>
    <property type="match status" value="1"/>
</dbReference>
<comment type="caution">
    <text evidence="9">The sequence shown here is derived from an EMBL/GenBank/DDBJ whole genome shotgun (WGS) entry which is preliminary data.</text>
</comment>
<dbReference type="InterPro" id="IPR000719">
    <property type="entry name" value="Prot_kinase_dom"/>
</dbReference>
<dbReference type="InterPro" id="IPR017441">
    <property type="entry name" value="Protein_kinase_ATP_BS"/>
</dbReference>
<dbReference type="Gene3D" id="3.30.200.20">
    <property type="entry name" value="Phosphorylase Kinase, domain 1"/>
    <property type="match status" value="1"/>
</dbReference>